<dbReference type="PANTHER" id="PTHR45436">
    <property type="entry name" value="SENSOR HISTIDINE KINASE YKOH"/>
    <property type="match status" value="1"/>
</dbReference>
<feature type="domain" description="HAMP" evidence="14">
    <location>
        <begin position="144"/>
        <end position="197"/>
    </location>
</feature>
<dbReference type="InterPro" id="IPR003594">
    <property type="entry name" value="HATPase_dom"/>
</dbReference>
<keyword evidence="6 12" id="KW-0812">Transmembrane</keyword>
<dbReference type="SMART" id="SM00304">
    <property type="entry name" value="HAMP"/>
    <property type="match status" value="1"/>
</dbReference>
<gene>
    <name evidence="15" type="ORF">QO006_003843</name>
</gene>
<dbReference type="Gene3D" id="3.30.565.10">
    <property type="entry name" value="Histidine kinase-like ATPase, C-terminal domain"/>
    <property type="match status" value="1"/>
</dbReference>
<dbReference type="InterPro" id="IPR036097">
    <property type="entry name" value="HisK_dim/P_sf"/>
</dbReference>
<evidence type="ECO:0000256" key="10">
    <source>
        <dbReference type="ARBA" id="ARBA00023136"/>
    </source>
</evidence>
<dbReference type="EMBL" id="JAURUR010000025">
    <property type="protein sequence ID" value="MDP9766376.1"/>
    <property type="molecule type" value="Genomic_DNA"/>
</dbReference>
<dbReference type="Pfam" id="PF00672">
    <property type="entry name" value="HAMP"/>
    <property type="match status" value="1"/>
</dbReference>
<reference evidence="15 16" key="1">
    <citation type="submission" date="2023-07" db="EMBL/GenBank/DDBJ databases">
        <title>Genomic Encyclopedia of Type Strains, Phase IV (KMG-IV): sequencing the most valuable type-strain genomes for metagenomic binning, comparative biology and taxonomic classification.</title>
        <authorList>
            <person name="Goeker M."/>
        </authorList>
    </citation>
    <scope>NUCLEOTIDE SEQUENCE [LARGE SCALE GENOMIC DNA]</scope>
    <source>
        <strain evidence="15 16">NIO-1023</strain>
    </source>
</reference>
<comment type="catalytic activity">
    <reaction evidence="1">
        <text>ATP + protein L-histidine = ADP + protein N-phospho-L-histidine.</text>
        <dbReference type="EC" id="2.7.13.3"/>
    </reaction>
</comment>
<dbReference type="InterPro" id="IPR005467">
    <property type="entry name" value="His_kinase_dom"/>
</dbReference>
<keyword evidence="7 15" id="KW-0418">Kinase</keyword>
<dbReference type="Gene3D" id="6.10.340.10">
    <property type="match status" value="1"/>
</dbReference>
<keyword evidence="10 12" id="KW-0472">Membrane</keyword>
<dbReference type="EC" id="2.7.13.3" evidence="3"/>
<dbReference type="InterPro" id="IPR050428">
    <property type="entry name" value="TCS_sensor_his_kinase"/>
</dbReference>
<evidence type="ECO:0000256" key="3">
    <source>
        <dbReference type="ARBA" id="ARBA00012438"/>
    </source>
</evidence>
<keyword evidence="9" id="KW-0902">Two-component regulatory system</keyword>
<feature type="compositionally biased region" description="Polar residues" evidence="11">
    <location>
        <begin position="75"/>
        <end position="86"/>
    </location>
</feature>
<evidence type="ECO:0000256" key="5">
    <source>
        <dbReference type="ARBA" id="ARBA00022679"/>
    </source>
</evidence>
<dbReference type="SMART" id="SM00387">
    <property type="entry name" value="HATPase_c"/>
    <property type="match status" value="1"/>
</dbReference>
<dbReference type="InterPro" id="IPR003660">
    <property type="entry name" value="HAMP_dom"/>
</dbReference>
<dbReference type="Pfam" id="PF00512">
    <property type="entry name" value="HisKA"/>
    <property type="match status" value="1"/>
</dbReference>
<dbReference type="SUPFAM" id="SSF47384">
    <property type="entry name" value="Homodimeric domain of signal transducing histidine kinase"/>
    <property type="match status" value="1"/>
</dbReference>
<dbReference type="Proteomes" id="UP001232163">
    <property type="component" value="Unassembled WGS sequence"/>
</dbReference>
<keyword evidence="4" id="KW-0597">Phosphoprotein</keyword>
<dbReference type="InterPro" id="IPR003661">
    <property type="entry name" value="HisK_dim/P_dom"/>
</dbReference>
<dbReference type="PROSITE" id="PS50109">
    <property type="entry name" value="HIS_KIN"/>
    <property type="match status" value="1"/>
</dbReference>
<comment type="caution">
    <text evidence="15">The sequence shown here is derived from an EMBL/GenBank/DDBJ whole genome shotgun (WGS) entry which is preliminary data.</text>
</comment>
<evidence type="ECO:0000256" key="1">
    <source>
        <dbReference type="ARBA" id="ARBA00000085"/>
    </source>
</evidence>
<dbReference type="SUPFAM" id="SSF55874">
    <property type="entry name" value="ATPase domain of HSP90 chaperone/DNA topoisomerase II/histidine kinase"/>
    <property type="match status" value="1"/>
</dbReference>
<evidence type="ECO:0000256" key="11">
    <source>
        <dbReference type="SAM" id="MobiDB-lite"/>
    </source>
</evidence>
<accession>A0ABT9MIU2</accession>
<dbReference type="InterPro" id="IPR036890">
    <property type="entry name" value="HATPase_C_sf"/>
</dbReference>
<dbReference type="SMART" id="SM00388">
    <property type="entry name" value="HisKA"/>
    <property type="match status" value="1"/>
</dbReference>
<feature type="domain" description="Histidine kinase" evidence="13">
    <location>
        <begin position="205"/>
        <end position="416"/>
    </location>
</feature>
<dbReference type="PRINTS" id="PR00344">
    <property type="entry name" value="BCTRLSENSOR"/>
</dbReference>
<name>A0ABT9MIU2_9DEIO</name>
<evidence type="ECO:0000259" key="14">
    <source>
        <dbReference type="PROSITE" id="PS50885"/>
    </source>
</evidence>
<comment type="subcellular location">
    <subcellularLocation>
        <location evidence="2">Membrane</location>
    </subcellularLocation>
</comment>
<dbReference type="Pfam" id="PF02518">
    <property type="entry name" value="HATPase_c"/>
    <property type="match status" value="1"/>
</dbReference>
<dbReference type="GO" id="GO:0004673">
    <property type="term" value="F:protein histidine kinase activity"/>
    <property type="evidence" value="ECO:0007669"/>
    <property type="project" value="UniProtKB-EC"/>
</dbReference>
<evidence type="ECO:0000256" key="2">
    <source>
        <dbReference type="ARBA" id="ARBA00004370"/>
    </source>
</evidence>
<dbReference type="SUPFAM" id="SSF158472">
    <property type="entry name" value="HAMP domain-like"/>
    <property type="match status" value="1"/>
</dbReference>
<feature type="region of interest" description="Disordered" evidence="11">
    <location>
        <begin position="58"/>
        <end position="110"/>
    </location>
</feature>
<protein>
    <recommendedName>
        <fullName evidence="3">histidine kinase</fullName>
        <ecNumber evidence="3">2.7.13.3</ecNumber>
    </recommendedName>
</protein>
<dbReference type="PANTHER" id="PTHR45436:SF5">
    <property type="entry name" value="SENSOR HISTIDINE KINASE TRCS"/>
    <property type="match status" value="1"/>
</dbReference>
<dbReference type="CDD" id="cd06225">
    <property type="entry name" value="HAMP"/>
    <property type="match status" value="1"/>
</dbReference>
<dbReference type="CDD" id="cd00082">
    <property type="entry name" value="HisKA"/>
    <property type="match status" value="1"/>
</dbReference>
<evidence type="ECO:0000256" key="4">
    <source>
        <dbReference type="ARBA" id="ARBA00022553"/>
    </source>
</evidence>
<keyword evidence="8 12" id="KW-1133">Transmembrane helix</keyword>
<organism evidence="15 16">
    <name type="scientific">Deinococcus enclensis</name>
    <dbReference type="NCBI Taxonomy" id="1049582"/>
    <lineage>
        <taxon>Bacteria</taxon>
        <taxon>Thermotogati</taxon>
        <taxon>Deinococcota</taxon>
        <taxon>Deinococci</taxon>
        <taxon>Deinococcales</taxon>
        <taxon>Deinococcaceae</taxon>
        <taxon>Deinococcus</taxon>
    </lineage>
</organism>
<feature type="transmembrane region" description="Helical" evidence="12">
    <location>
        <begin position="12"/>
        <end position="35"/>
    </location>
</feature>
<dbReference type="RefSeq" id="WP_307469542.1">
    <property type="nucleotide sequence ID" value="NZ_JAURUR010000025.1"/>
</dbReference>
<evidence type="ECO:0000256" key="9">
    <source>
        <dbReference type="ARBA" id="ARBA00023012"/>
    </source>
</evidence>
<evidence type="ECO:0000256" key="12">
    <source>
        <dbReference type="SAM" id="Phobius"/>
    </source>
</evidence>
<keyword evidence="5 15" id="KW-0808">Transferase</keyword>
<keyword evidence="16" id="KW-1185">Reference proteome</keyword>
<dbReference type="Gene3D" id="1.10.287.130">
    <property type="match status" value="1"/>
</dbReference>
<evidence type="ECO:0000313" key="16">
    <source>
        <dbReference type="Proteomes" id="UP001232163"/>
    </source>
</evidence>
<evidence type="ECO:0000256" key="8">
    <source>
        <dbReference type="ARBA" id="ARBA00022989"/>
    </source>
</evidence>
<evidence type="ECO:0000259" key="13">
    <source>
        <dbReference type="PROSITE" id="PS50109"/>
    </source>
</evidence>
<proteinExistence type="predicted"/>
<dbReference type="CDD" id="cd00075">
    <property type="entry name" value="HATPase"/>
    <property type="match status" value="1"/>
</dbReference>
<sequence length="419" mass="44507">MTPGTSRRGGPSLLMTLLASMLAVVALAVGGMFFFSDLAVRREVARLPPEVQSYLRARAEAERRGEAPPPFPALPQTTAPAPNSTERAGDGTGQAGTNRPRGPGLPAVLSPRSRDFVRGVQRNMVEGGLLAAALGALLSVWLARRIALPLGAVARAATGLAGGNLDARAPVLRGDREVADLARTFNHMAASLQALERERQQAVADIAHELRTPIAVMQARLDALEDGVYPLTTEQIELLSGQTQLLTRLVGDLRTLTLADAGRLGLHRQELDLADLSAQVVRDLRDRAASRGLNLVLHTVPAPVQGDPDRLRQMISNLVENALVHARREVQLTVTRQREVARLTVDDDGPGIPPDSRQLIFTRFARLDESRSRHTGGSGLGLAIVRALAAAHGGQCDVAESPHGGARFSLTLPAGPGPG</sequence>
<dbReference type="PROSITE" id="PS50885">
    <property type="entry name" value="HAMP"/>
    <property type="match status" value="1"/>
</dbReference>
<dbReference type="InterPro" id="IPR004358">
    <property type="entry name" value="Sig_transdc_His_kin-like_C"/>
</dbReference>
<evidence type="ECO:0000256" key="7">
    <source>
        <dbReference type="ARBA" id="ARBA00022777"/>
    </source>
</evidence>
<evidence type="ECO:0000256" key="6">
    <source>
        <dbReference type="ARBA" id="ARBA00022692"/>
    </source>
</evidence>
<evidence type="ECO:0000313" key="15">
    <source>
        <dbReference type="EMBL" id="MDP9766376.1"/>
    </source>
</evidence>